<gene>
    <name evidence="1" type="ORF">J9259_09345</name>
</gene>
<protein>
    <submittedName>
        <fullName evidence="1">Uncharacterized protein</fullName>
    </submittedName>
</protein>
<dbReference type="EMBL" id="JAGVSJ010000054">
    <property type="protein sequence ID" value="MBX8632698.1"/>
    <property type="molecule type" value="Genomic_DNA"/>
</dbReference>
<comment type="caution">
    <text evidence="1">The sequence shown here is derived from an EMBL/GenBank/DDBJ whole genome shotgun (WGS) entry which is preliminary data.</text>
</comment>
<accession>A0A8J8CBT3</accession>
<name>A0A8J8CBT3_9ARCH</name>
<evidence type="ECO:0000313" key="2">
    <source>
        <dbReference type="Proteomes" id="UP000716004"/>
    </source>
</evidence>
<reference evidence="1" key="1">
    <citation type="submission" date="2021-04" db="EMBL/GenBank/DDBJ databases">
        <title>Genomic insights into ecological role and evolution of a novel Thermoplasmata order Candidatus Sysuiplasmatales.</title>
        <authorList>
            <person name="Yuan Y."/>
        </authorList>
    </citation>
    <scope>NUCLEOTIDE SEQUENCE</scope>
    <source>
        <strain evidence="1">YP2-bin.285</strain>
    </source>
</reference>
<organism evidence="1 2">
    <name type="scientific">Candidatus Sysuiplasma superficiale</name>
    <dbReference type="NCBI Taxonomy" id="2823368"/>
    <lineage>
        <taxon>Archaea</taxon>
        <taxon>Methanobacteriati</taxon>
        <taxon>Thermoplasmatota</taxon>
        <taxon>Thermoplasmata</taxon>
        <taxon>Candidatus Sysuiplasmatales</taxon>
        <taxon>Candidatus Sysuiplasmataceae</taxon>
        <taxon>Candidatus Sysuiplasma</taxon>
    </lineage>
</organism>
<sequence length="51" mass="5965">MVGGYRAIYQMRNNEPVVLDINIVQRKEVYNKIQFYELGMGFGKCYEGILC</sequence>
<evidence type="ECO:0000313" key="1">
    <source>
        <dbReference type="EMBL" id="MBX8632698.1"/>
    </source>
</evidence>
<dbReference type="Proteomes" id="UP000716004">
    <property type="component" value="Unassembled WGS sequence"/>
</dbReference>
<dbReference type="AlphaFoldDB" id="A0A8J8CBT3"/>
<proteinExistence type="predicted"/>